<protein>
    <recommendedName>
        <fullName evidence="4">Transposase</fullName>
    </recommendedName>
</protein>
<feature type="region of interest" description="Disordered" evidence="1">
    <location>
        <begin position="1"/>
        <end position="49"/>
    </location>
</feature>
<evidence type="ECO:0000313" key="3">
    <source>
        <dbReference type="Proteomes" id="UP000619244"/>
    </source>
</evidence>
<comment type="caution">
    <text evidence="2">The sequence shown here is derived from an EMBL/GenBank/DDBJ whole genome shotgun (WGS) entry which is preliminary data.</text>
</comment>
<name>A0A918U6H4_9ACTN</name>
<reference evidence="2" key="1">
    <citation type="journal article" date="2014" name="Int. J. Syst. Evol. Microbiol.">
        <title>Complete genome sequence of Corynebacterium casei LMG S-19264T (=DSM 44701T), isolated from a smear-ripened cheese.</title>
        <authorList>
            <consortium name="US DOE Joint Genome Institute (JGI-PGF)"/>
            <person name="Walter F."/>
            <person name="Albersmeier A."/>
            <person name="Kalinowski J."/>
            <person name="Ruckert C."/>
        </authorList>
    </citation>
    <scope>NUCLEOTIDE SEQUENCE</scope>
    <source>
        <strain evidence="2">JCM 4790</strain>
    </source>
</reference>
<organism evidence="2 3">
    <name type="scientific">Streptomyces minutiscleroticus</name>
    <dbReference type="NCBI Taxonomy" id="68238"/>
    <lineage>
        <taxon>Bacteria</taxon>
        <taxon>Bacillati</taxon>
        <taxon>Actinomycetota</taxon>
        <taxon>Actinomycetes</taxon>
        <taxon>Kitasatosporales</taxon>
        <taxon>Streptomycetaceae</taxon>
        <taxon>Streptomyces</taxon>
    </lineage>
</organism>
<evidence type="ECO:0000313" key="2">
    <source>
        <dbReference type="EMBL" id="GGY00838.1"/>
    </source>
</evidence>
<reference evidence="2" key="2">
    <citation type="submission" date="2020-09" db="EMBL/GenBank/DDBJ databases">
        <authorList>
            <person name="Sun Q."/>
            <person name="Ohkuma M."/>
        </authorList>
    </citation>
    <scope>NUCLEOTIDE SEQUENCE</scope>
    <source>
        <strain evidence="2">JCM 4790</strain>
    </source>
</reference>
<dbReference type="InterPro" id="IPR036388">
    <property type="entry name" value="WH-like_DNA-bd_sf"/>
</dbReference>
<feature type="compositionally biased region" description="Basic and acidic residues" evidence="1">
    <location>
        <begin position="11"/>
        <end position="22"/>
    </location>
</feature>
<proteinExistence type="predicted"/>
<evidence type="ECO:0000256" key="1">
    <source>
        <dbReference type="SAM" id="MobiDB-lite"/>
    </source>
</evidence>
<dbReference type="Proteomes" id="UP000619244">
    <property type="component" value="Unassembled WGS sequence"/>
</dbReference>
<accession>A0A918U6H4</accession>
<dbReference type="AlphaFoldDB" id="A0A918U6H4"/>
<sequence>MARELGVSPEGLRDRVEQDQVDRGQGASGELTSAEREEPRRLRRRSREQAETIEVLRKAAVFLAKESDR</sequence>
<keyword evidence="3" id="KW-1185">Reference proteome</keyword>
<dbReference type="EMBL" id="BMVU01000044">
    <property type="protein sequence ID" value="GGY00838.1"/>
    <property type="molecule type" value="Genomic_DNA"/>
</dbReference>
<dbReference type="Gene3D" id="1.10.10.10">
    <property type="entry name" value="Winged helix-like DNA-binding domain superfamily/Winged helix DNA-binding domain"/>
    <property type="match status" value="1"/>
</dbReference>
<evidence type="ECO:0008006" key="4">
    <source>
        <dbReference type="Google" id="ProtNLM"/>
    </source>
</evidence>
<gene>
    <name evidence="2" type="ORF">GCM10010358_63460</name>
</gene>